<name>A0ACD3R2S3_LARCR</name>
<evidence type="ECO:0000313" key="2">
    <source>
        <dbReference type="Proteomes" id="UP000793456"/>
    </source>
</evidence>
<comment type="caution">
    <text evidence="1">The sequence shown here is derived from an EMBL/GenBank/DDBJ whole genome shotgun (WGS) entry which is preliminary data.</text>
</comment>
<accession>A0ACD3R2S3</accession>
<proteinExistence type="predicted"/>
<dbReference type="EMBL" id="CM011683">
    <property type="protein sequence ID" value="TMS13867.1"/>
    <property type="molecule type" value="Genomic_DNA"/>
</dbReference>
<keyword evidence="2" id="KW-1185">Reference proteome</keyword>
<organism evidence="1 2">
    <name type="scientific">Larimichthys crocea</name>
    <name type="common">Large yellow croaker</name>
    <name type="synonym">Pseudosciaena crocea</name>
    <dbReference type="NCBI Taxonomy" id="215358"/>
    <lineage>
        <taxon>Eukaryota</taxon>
        <taxon>Metazoa</taxon>
        <taxon>Chordata</taxon>
        <taxon>Craniata</taxon>
        <taxon>Vertebrata</taxon>
        <taxon>Euteleostomi</taxon>
        <taxon>Actinopterygii</taxon>
        <taxon>Neopterygii</taxon>
        <taxon>Teleostei</taxon>
        <taxon>Neoteleostei</taxon>
        <taxon>Acanthomorphata</taxon>
        <taxon>Eupercaria</taxon>
        <taxon>Sciaenidae</taxon>
        <taxon>Larimichthys</taxon>
    </lineage>
</organism>
<gene>
    <name evidence="1" type="ORF">E3U43_022347</name>
</gene>
<evidence type="ECO:0000313" key="1">
    <source>
        <dbReference type="EMBL" id="TMS13867.1"/>
    </source>
</evidence>
<sequence>MFTEGRPFLVVHHLPEIKEEGIPYLMPGTPITCKVDNTEKYTTRSKVNVGTLYTKYLEEYLNGLLENAFCRNYHGMGGTHLKRSGGHRIQGLNCIGHHQFCFRWSRRWLVVKDSFLMYMNRDNGRINFVLLFDPEFKVKVGRAYTDTKYGVCIENFTRSYRQAHWWSHEIDRLSENCDYLKVQRFEGFAPPRENTLTKWYVNGSGYFADLADALEQAREEIFITDWWNKESKCVSCCTKKWGMALGINSEHSKRTLMNMHPNIKVMRHPDHVSSVVLMWAHHEKIVAIDQTVAFVGGIDLAFGRWDDSEYRLTDLGLARTSGVTEEERKGDTVNLDKQTELDPEDLTGNTKLWLGKDYSNFIKRDWVQLDRPFEDNIDRTQVPRIPWRDLSAGLHGHAARDVARHFIQRWNFSKIFKNKYKDEFFPYLLPKSHCTADSLPVHCARLQEGQSAASSVSVLFTLFSSAIMSIEAAEPGYLLFFFLVVHNACWYKHSELSL</sequence>
<reference evidence="1" key="1">
    <citation type="submission" date="2018-11" db="EMBL/GenBank/DDBJ databases">
        <title>The sequence and de novo assembly of Larimichthys crocea genome using PacBio and Hi-C technologies.</title>
        <authorList>
            <person name="Xu P."/>
            <person name="Chen B."/>
            <person name="Zhou Z."/>
            <person name="Ke Q."/>
            <person name="Wu Y."/>
            <person name="Bai H."/>
            <person name="Pu F."/>
        </authorList>
    </citation>
    <scope>NUCLEOTIDE SEQUENCE</scope>
    <source>
        <tissue evidence="1">Muscle</tissue>
    </source>
</reference>
<dbReference type="Proteomes" id="UP000793456">
    <property type="component" value="Chromosome X"/>
</dbReference>
<protein>
    <submittedName>
        <fullName evidence="1">Uncharacterized protein</fullName>
    </submittedName>
</protein>